<dbReference type="PROSITE" id="PS50931">
    <property type="entry name" value="HTH_LYSR"/>
    <property type="match status" value="1"/>
</dbReference>
<keyword evidence="3" id="KW-0238">DNA-binding</keyword>
<feature type="domain" description="HTH lysR-type" evidence="5">
    <location>
        <begin position="12"/>
        <end position="69"/>
    </location>
</feature>
<dbReference type="InterPro" id="IPR050950">
    <property type="entry name" value="HTH-type_LysR_regulators"/>
</dbReference>
<dbReference type="SUPFAM" id="SSF53850">
    <property type="entry name" value="Periplasmic binding protein-like II"/>
    <property type="match status" value="1"/>
</dbReference>
<sequence length="317" mass="34892">MTDTTRHYYKGNSLKQLRAFCAVARAGSMTDAARELFLSQSAVSLQVKALEQQMGVELFERRGPNISLTPDGRKLMDMARPLVEGIDDLPQRFEHEVRGGADSGELVIAGGESAMTYILPDLLGRFQNDHRGIQVSLRNVGISEGLGLIRDDEADFAVGSMLDVPSDIAYTPMWSHAPMLIMPAGHPLAGQDDIQLADIAAHDLILPPRRLTTWRLVDRVFQQQGVPFNVALEVNGWGVIKRLVEAGLGLSIVSGVCVLDDDNLVARDMSAHFPRRDYGIVTRRGRHLPAPARAFLEAIQDTAPPRSPWEQEGHSSR</sequence>
<name>A0A5N0T9A3_9GAMM</name>
<organism evidence="6 7">
    <name type="scientific">Marinihelvus fidelis</name>
    <dbReference type="NCBI Taxonomy" id="2613842"/>
    <lineage>
        <taxon>Bacteria</taxon>
        <taxon>Pseudomonadati</taxon>
        <taxon>Pseudomonadota</taxon>
        <taxon>Gammaproteobacteria</taxon>
        <taxon>Chromatiales</taxon>
        <taxon>Wenzhouxiangellaceae</taxon>
        <taxon>Marinihelvus</taxon>
    </lineage>
</organism>
<dbReference type="PANTHER" id="PTHR30419:SF8">
    <property type="entry name" value="NITROGEN ASSIMILATION TRANSCRIPTIONAL ACTIVATOR-RELATED"/>
    <property type="match status" value="1"/>
</dbReference>
<comment type="similarity">
    <text evidence="1">Belongs to the LysR transcriptional regulatory family.</text>
</comment>
<dbReference type="GO" id="GO:0003700">
    <property type="term" value="F:DNA-binding transcription factor activity"/>
    <property type="evidence" value="ECO:0007669"/>
    <property type="project" value="InterPro"/>
</dbReference>
<dbReference type="Gene3D" id="1.10.10.10">
    <property type="entry name" value="Winged helix-like DNA-binding domain superfamily/Winged helix DNA-binding domain"/>
    <property type="match status" value="1"/>
</dbReference>
<dbReference type="InterPro" id="IPR000847">
    <property type="entry name" value="LysR_HTH_N"/>
</dbReference>
<evidence type="ECO:0000259" key="5">
    <source>
        <dbReference type="PROSITE" id="PS50931"/>
    </source>
</evidence>
<protein>
    <submittedName>
        <fullName evidence="6">LysR family transcriptional regulator</fullName>
    </submittedName>
</protein>
<accession>A0A5N0T9A3</accession>
<evidence type="ECO:0000256" key="2">
    <source>
        <dbReference type="ARBA" id="ARBA00023015"/>
    </source>
</evidence>
<keyword evidence="7" id="KW-1185">Reference proteome</keyword>
<dbReference type="GO" id="GO:0003677">
    <property type="term" value="F:DNA binding"/>
    <property type="evidence" value="ECO:0007669"/>
    <property type="project" value="UniProtKB-KW"/>
</dbReference>
<dbReference type="AlphaFoldDB" id="A0A5N0T9A3"/>
<evidence type="ECO:0000256" key="1">
    <source>
        <dbReference type="ARBA" id="ARBA00009437"/>
    </source>
</evidence>
<keyword evidence="4" id="KW-0804">Transcription</keyword>
<dbReference type="PANTHER" id="PTHR30419">
    <property type="entry name" value="HTH-TYPE TRANSCRIPTIONAL REGULATOR YBHD"/>
    <property type="match status" value="1"/>
</dbReference>
<dbReference type="RefSeq" id="WP_150864001.1">
    <property type="nucleotide sequence ID" value="NZ_VYXP01000005.1"/>
</dbReference>
<comment type="caution">
    <text evidence="6">The sequence shown here is derived from an EMBL/GenBank/DDBJ whole genome shotgun (WGS) entry which is preliminary data.</text>
</comment>
<reference evidence="6 7" key="1">
    <citation type="submission" date="2019-09" db="EMBL/GenBank/DDBJ databases">
        <title>Wenzhouxiangella sp. Genome sequencing and assembly.</title>
        <authorList>
            <person name="Zhang R."/>
        </authorList>
    </citation>
    <scope>NUCLEOTIDE SEQUENCE [LARGE SCALE GENOMIC DNA]</scope>
    <source>
        <strain evidence="6 7">W260</strain>
    </source>
</reference>
<evidence type="ECO:0000313" key="6">
    <source>
        <dbReference type="EMBL" id="KAA9131351.1"/>
    </source>
</evidence>
<evidence type="ECO:0000256" key="3">
    <source>
        <dbReference type="ARBA" id="ARBA00023125"/>
    </source>
</evidence>
<dbReference type="FunFam" id="1.10.10.10:FF:000001">
    <property type="entry name" value="LysR family transcriptional regulator"/>
    <property type="match status" value="1"/>
</dbReference>
<proteinExistence type="inferred from homology"/>
<dbReference type="InterPro" id="IPR005119">
    <property type="entry name" value="LysR_subst-bd"/>
</dbReference>
<dbReference type="InterPro" id="IPR036388">
    <property type="entry name" value="WH-like_DNA-bd_sf"/>
</dbReference>
<dbReference type="EMBL" id="VYXP01000005">
    <property type="protein sequence ID" value="KAA9131351.1"/>
    <property type="molecule type" value="Genomic_DNA"/>
</dbReference>
<gene>
    <name evidence="6" type="ORF">F3N42_08490</name>
</gene>
<dbReference type="CDD" id="cd05466">
    <property type="entry name" value="PBP2_LTTR_substrate"/>
    <property type="match status" value="1"/>
</dbReference>
<evidence type="ECO:0000313" key="7">
    <source>
        <dbReference type="Proteomes" id="UP000325372"/>
    </source>
</evidence>
<keyword evidence="2" id="KW-0805">Transcription regulation</keyword>
<dbReference type="GO" id="GO:0005829">
    <property type="term" value="C:cytosol"/>
    <property type="evidence" value="ECO:0007669"/>
    <property type="project" value="TreeGrafter"/>
</dbReference>
<dbReference type="Pfam" id="PF00126">
    <property type="entry name" value="HTH_1"/>
    <property type="match status" value="1"/>
</dbReference>
<dbReference type="PRINTS" id="PR00039">
    <property type="entry name" value="HTHLYSR"/>
</dbReference>
<dbReference type="SUPFAM" id="SSF46785">
    <property type="entry name" value="Winged helix' DNA-binding domain"/>
    <property type="match status" value="1"/>
</dbReference>
<evidence type="ECO:0000256" key="4">
    <source>
        <dbReference type="ARBA" id="ARBA00023163"/>
    </source>
</evidence>
<dbReference type="InterPro" id="IPR036390">
    <property type="entry name" value="WH_DNA-bd_sf"/>
</dbReference>
<dbReference type="Pfam" id="PF03466">
    <property type="entry name" value="LysR_substrate"/>
    <property type="match status" value="1"/>
</dbReference>
<dbReference type="Gene3D" id="3.40.190.290">
    <property type="match status" value="1"/>
</dbReference>
<dbReference type="Proteomes" id="UP000325372">
    <property type="component" value="Unassembled WGS sequence"/>
</dbReference>